<keyword evidence="2" id="KW-1185">Reference proteome</keyword>
<evidence type="ECO:0000313" key="2">
    <source>
        <dbReference type="Proteomes" id="UP001596086"/>
    </source>
</evidence>
<evidence type="ECO:0000313" key="1">
    <source>
        <dbReference type="EMBL" id="MFC5550278.1"/>
    </source>
</evidence>
<gene>
    <name evidence="1" type="ORF">ACFPO9_17315</name>
</gene>
<dbReference type="EMBL" id="JBHSMZ010000014">
    <property type="protein sequence ID" value="MFC5550278.1"/>
    <property type="molecule type" value="Genomic_DNA"/>
</dbReference>
<dbReference type="RefSeq" id="WP_379772629.1">
    <property type="nucleotide sequence ID" value="NZ_JBHSMZ010000014.1"/>
</dbReference>
<comment type="caution">
    <text evidence="1">The sequence shown here is derived from an EMBL/GenBank/DDBJ whole genome shotgun (WGS) entry which is preliminary data.</text>
</comment>
<dbReference type="Proteomes" id="UP001596086">
    <property type="component" value="Unassembled WGS sequence"/>
</dbReference>
<sequence>MSTSFTAIRADHVGGHVAMAPVPYFPSWTVPIEARTRFQPWACTFHTGDDGPRPFVAFGGQAGMLDAVYALLGPLLLKMHGGLFETLAERVDFELDATPLQGARLASVAHALEAFISEPSFTVDCYLVGVDPHNARLQLAAMQMAIESYRSIVL</sequence>
<name>A0ABW0S030_9BURK</name>
<proteinExistence type="predicted"/>
<protein>
    <submittedName>
        <fullName evidence="1">Uncharacterized protein</fullName>
    </submittedName>
</protein>
<reference evidence="2" key="1">
    <citation type="journal article" date="2019" name="Int. J. Syst. Evol. Microbiol.">
        <title>The Global Catalogue of Microorganisms (GCM) 10K type strain sequencing project: providing services to taxonomists for standard genome sequencing and annotation.</title>
        <authorList>
            <consortium name="The Broad Institute Genomics Platform"/>
            <consortium name="The Broad Institute Genome Sequencing Center for Infectious Disease"/>
            <person name="Wu L."/>
            <person name="Ma J."/>
        </authorList>
    </citation>
    <scope>NUCLEOTIDE SEQUENCE [LARGE SCALE GENOMIC DNA]</scope>
    <source>
        <strain evidence="2">CGMCC 4.5798</strain>
    </source>
</reference>
<organism evidence="1 2">
    <name type="scientific">Massilia aerilata</name>
    <dbReference type="NCBI Taxonomy" id="453817"/>
    <lineage>
        <taxon>Bacteria</taxon>
        <taxon>Pseudomonadati</taxon>
        <taxon>Pseudomonadota</taxon>
        <taxon>Betaproteobacteria</taxon>
        <taxon>Burkholderiales</taxon>
        <taxon>Oxalobacteraceae</taxon>
        <taxon>Telluria group</taxon>
        <taxon>Massilia</taxon>
    </lineage>
</organism>
<accession>A0ABW0S030</accession>